<gene>
    <name evidence="2" type="ORF">FMOSSE_LOCUS11552</name>
</gene>
<accession>A0A9N9DU62</accession>
<evidence type="ECO:0000313" key="2">
    <source>
        <dbReference type="EMBL" id="CAG8652679.1"/>
    </source>
</evidence>
<evidence type="ECO:0000256" key="1">
    <source>
        <dbReference type="SAM" id="MobiDB-lite"/>
    </source>
</evidence>
<protein>
    <submittedName>
        <fullName evidence="2">14414_t:CDS:1</fullName>
    </submittedName>
</protein>
<dbReference type="EMBL" id="CAJVPP010004605">
    <property type="protein sequence ID" value="CAG8652679.1"/>
    <property type="molecule type" value="Genomic_DNA"/>
</dbReference>
<comment type="caution">
    <text evidence="2">The sequence shown here is derived from an EMBL/GenBank/DDBJ whole genome shotgun (WGS) entry which is preliminary data.</text>
</comment>
<name>A0A9N9DU62_FUNMO</name>
<feature type="compositionally biased region" description="Basic and acidic residues" evidence="1">
    <location>
        <begin position="1"/>
        <end position="16"/>
    </location>
</feature>
<sequence>MLLFDEKEEQKEETFSERTLSSNEFNPNQLEDNKNEWIINLDKINSNESASNILKTNQASNSKTNISLGSSSMWLYFNKNPADDMLLFLEPLERTTRYLSASFYPTIGDIHLVFTGIQIHLDKYANDNNFIASEVAALISSKIKKYWLIMDT</sequence>
<proteinExistence type="predicted"/>
<feature type="region of interest" description="Disordered" evidence="1">
    <location>
        <begin position="1"/>
        <end position="28"/>
    </location>
</feature>
<organism evidence="2 3">
    <name type="scientific">Funneliformis mosseae</name>
    <name type="common">Endomycorrhizal fungus</name>
    <name type="synonym">Glomus mosseae</name>
    <dbReference type="NCBI Taxonomy" id="27381"/>
    <lineage>
        <taxon>Eukaryota</taxon>
        <taxon>Fungi</taxon>
        <taxon>Fungi incertae sedis</taxon>
        <taxon>Mucoromycota</taxon>
        <taxon>Glomeromycotina</taxon>
        <taxon>Glomeromycetes</taxon>
        <taxon>Glomerales</taxon>
        <taxon>Glomeraceae</taxon>
        <taxon>Funneliformis</taxon>
    </lineage>
</organism>
<dbReference type="Proteomes" id="UP000789375">
    <property type="component" value="Unassembled WGS sequence"/>
</dbReference>
<keyword evidence="3" id="KW-1185">Reference proteome</keyword>
<dbReference type="AlphaFoldDB" id="A0A9N9DU62"/>
<reference evidence="2" key="1">
    <citation type="submission" date="2021-06" db="EMBL/GenBank/DDBJ databases">
        <authorList>
            <person name="Kallberg Y."/>
            <person name="Tangrot J."/>
            <person name="Rosling A."/>
        </authorList>
    </citation>
    <scope>NUCLEOTIDE SEQUENCE</scope>
    <source>
        <strain evidence="2">87-6 pot B 2015</strain>
    </source>
</reference>
<evidence type="ECO:0000313" key="3">
    <source>
        <dbReference type="Proteomes" id="UP000789375"/>
    </source>
</evidence>
<feature type="compositionally biased region" description="Polar residues" evidence="1">
    <location>
        <begin position="17"/>
        <end position="28"/>
    </location>
</feature>